<dbReference type="EMBL" id="WIQZ01000032">
    <property type="protein sequence ID" value="KAF3135501.1"/>
    <property type="molecule type" value="Genomic_DNA"/>
</dbReference>
<feature type="compositionally biased region" description="Polar residues" evidence="1">
    <location>
        <begin position="330"/>
        <end position="345"/>
    </location>
</feature>
<name>A0A7C8JNL1_ORBOL</name>
<gene>
    <name evidence="2" type="ORF">TWF703_006045</name>
</gene>
<evidence type="ECO:0000313" key="2">
    <source>
        <dbReference type="EMBL" id="KAF3135501.1"/>
    </source>
</evidence>
<dbReference type="Proteomes" id="UP000480548">
    <property type="component" value="Unassembled WGS sequence"/>
</dbReference>
<organism evidence="2 3">
    <name type="scientific">Orbilia oligospora</name>
    <name type="common">Nematode-trapping fungus</name>
    <name type="synonym">Arthrobotrys oligospora</name>
    <dbReference type="NCBI Taxonomy" id="2813651"/>
    <lineage>
        <taxon>Eukaryota</taxon>
        <taxon>Fungi</taxon>
        <taxon>Dikarya</taxon>
        <taxon>Ascomycota</taxon>
        <taxon>Pezizomycotina</taxon>
        <taxon>Orbiliomycetes</taxon>
        <taxon>Orbiliales</taxon>
        <taxon>Orbiliaceae</taxon>
        <taxon>Orbilia</taxon>
    </lineage>
</organism>
<proteinExistence type="predicted"/>
<feature type="compositionally biased region" description="Polar residues" evidence="1">
    <location>
        <begin position="676"/>
        <end position="693"/>
    </location>
</feature>
<feature type="region of interest" description="Disordered" evidence="1">
    <location>
        <begin position="321"/>
        <end position="345"/>
    </location>
</feature>
<reference evidence="2 3" key="1">
    <citation type="submission" date="2019-06" db="EMBL/GenBank/DDBJ databases">
        <authorList>
            <person name="Palmer J.M."/>
        </authorList>
    </citation>
    <scope>NUCLEOTIDE SEQUENCE [LARGE SCALE GENOMIC DNA]</scope>
    <source>
        <strain evidence="2 3">TWF703</strain>
    </source>
</reference>
<feature type="region of interest" description="Disordered" evidence="1">
    <location>
        <begin position="675"/>
        <end position="694"/>
    </location>
</feature>
<comment type="caution">
    <text evidence="2">The sequence shown here is derived from an EMBL/GenBank/DDBJ whole genome shotgun (WGS) entry which is preliminary data.</text>
</comment>
<protein>
    <submittedName>
        <fullName evidence="2">Uncharacterized protein</fullName>
    </submittedName>
</protein>
<evidence type="ECO:0000256" key="1">
    <source>
        <dbReference type="SAM" id="MobiDB-lite"/>
    </source>
</evidence>
<evidence type="ECO:0000313" key="3">
    <source>
        <dbReference type="Proteomes" id="UP000480548"/>
    </source>
</evidence>
<accession>A0A7C8JNL1</accession>
<dbReference type="AlphaFoldDB" id="A0A7C8JNL1"/>
<sequence>MHSSGFIATTAAARGRILPVLRQIKHIWISESLVRNVFRTFTSGRARYPRGLYLRAIKSLKSDKYPQYGRGFHKNRCDHTAHKSNIAGGGASNHRSDGLFSWGSRLEDPPRFDYSRPSNVSQDVRTQRGDGIFRVLGTAKTKMDDENGSPWLFGPQNEILWKHSPSTKQEVLVGFPPQVPYSTARSPSEPWLPAPRDRLSELIEHDNLPPARTLRPSVRRAALVDLQVQKILRDVLHPSINFDSQLELEPSKPNLDTNALPEGNIGQSSRGSLGLIPYSLKQLALVITQTNPDLQHAEIITSTSQFSQSEEHADVRAETLAGSEKDGLRISTTSPNMTSAVSASHTTEPIQFEDVEVPVSTNVAQTPEESSSATAEVDALAGVSEDELVEYTEQPPAAELRPALTIEDSPAVNISFDFLETIHWEGVRLPLQPPKILLPKKQRLDVSSVPKLEDIQYELFKLATDKSTSLESRILIYSQIDTIYGIENLPDPKSFFDVFLPGLSSKSGTISQDVMTWISAHKSISRLQGKRLLPDGFLENQGIVKPPNKAKRAYSAIIDDPFRNPDISIHRSWALAKAHIQRAEKISTSNYHFLPFTTVRIFLEKIIKLLHSGAWNSVKGQAVMSGLDIFKYCFEVQQRYPFLLFLELARFLMAWKRHWTTREFLDDIGKGGQNVADESSSVAEPSSPDNSSLPDIPGLDEFFRVLPREYIDRLVCTLMLHAIVHSSEPLSEAHYLRKIMPFSRKYPMADLMKTMYRDGGYLPFLKDPSLYDKRIALEGPFSTARFLQGRQDIDIISFHLRTWPALHGVRYIDDKELFDQVQEAMEDIISRVQARILKDSMDSRPRAPGLPFAQAILSLFYLNLPTEGIIVGIFLALAHSKKTHELKSCLNILSHFEGKYNGQVKFKIPKQCTSIALKCFREHHLPWALDLLMNYHNRHNKTFANVILEAADKYPKQAAIVFEHFLKPLHVTSLWNPQISFRKPAGWPSKWFLRELALKYALSNHHYPTTATRRIIHLRYLYRRYGYGVSMHITRALVATAMIRTATHRLWAGRDLKATEDLFKHERLKYAISVFMKDADQSPTYLAGLTNEQAAAKKRGFVEKCIKEVWEEIFKWKKYQFALATEKRNRTKAHQLSKLAYMTNLPE</sequence>